<reference evidence="2" key="1">
    <citation type="journal article" date="2012" name="Nat. Biotechnol.">
        <title>Reference genome sequence of the model plant Setaria.</title>
        <authorList>
            <person name="Bennetzen J.L."/>
            <person name="Schmutz J."/>
            <person name="Wang H."/>
            <person name="Percifield R."/>
            <person name="Hawkins J."/>
            <person name="Pontaroli A.C."/>
            <person name="Estep M."/>
            <person name="Feng L."/>
            <person name="Vaughn J.N."/>
            <person name="Grimwood J."/>
            <person name="Jenkins J."/>
            <person name="Barry K."/>
            <person name="Lindquist E."/>
            <person name="Hellsten U."/>
            <person name="Deshpande S."/>
            <person name="Wang X."/>
            <person name="Wu X."/>
            <person name="Mitros T."/>
            <person name="Triplett J."/>
            <person name="Yang X."/>
            <person name="Ye C.Y."/>
            <person name="Mauro-Herrera M."/>
            <person name="Wang L."/>
            <person name="Li P."/>
            <person name="Sharma M."/>
            <person name="Sharma R."/>
            <person name="Ronald P.C."/>
            <person name="Panaud O."/>
            <person name="Kellogg E.A."/>
            <person name="Brutnell T.P."/>
            <person name="Doust A.N."/>
            <person name="Tuskan G.A."/>
            <person name="Rokhsar D."/>
            <person name="Devos K.M."/>
        </authorList>
    </citation>
    <scope>NUCLEOTIDE SEQUENCE [LARGE SCALE GENOMIC DNA]</scope>
    <source>
        <strain evidence="2">cv. Yugu1</strain>
    </source>
</reference>
<dbReference type="InParanoid" id="K3YXA3"/>
<keyword evidence="2" id="KW-1185">Reference proteome</keyword>
<dbReference type="AlphaFoldDB" id="K3YXA3"/>
<dbReference type="EnsemblPlants" id="KQL29806">
    <property type="protein sequence ID" value="KQL29806"/>
    <property type="gene ID" value="SETIT_018899mg"/>
</dbReference>
<dbReference type="HOGENOM" id="CLU_2594324_0_0_1"/>
<name>K3YXA3_SETIT</name>
<dbReference type="Gramene" id="KQL29806">
    <property type="protein sequence ID" value="KQL29806"/>
    <property type="gene ID" value="SETIT_018899mg"/>
</dbReference>
<evidence type="ECO:0000313" key="1">
    <source>
        <dbReference type="EnsemblPlants" id="KQL29806"/>
    </source>
</evidence>
<dbReference type="EMBL" id="AGNK02000340">
    <property type="status" value="NOT_ANNOTATED_CDS"/>
    <property type="molecule type" value="Genomic_DNA"/>
</dbReference>
<accession>K3YXA3</accession>
<dbReference type="Proteomes" id="UP000004995">
    <property type="component" value="Unassembled WGS sequence"/>
</dbReference>
<reference evidence="1" key="2">
    <citation type="submission" date="2018-08" db="UniProtKB">
        <authorList>
            <consortium name="EnsemblPlants"/>
        </authorList>
    </citation>
    <scope>IDENTIFICATION</scope>
    <source>
        <strain evidence="1">Yugu1</strain>
    </source>
</reference>
<organism evidence="1 2">
    <name type="scientific">Setaria italica</name>
    <name type="common">Foxtail millet</name>
    <name type="synonym">Panicum italicum</name>
    <dbReference type="NCBI Taxonomy" id="4555"/>
    <lineage>
        <taxon>Eukaryota</taxon>
        <taxon>Viridiplantae</taxon>
        <taxon>Streptophyta</taxon>
        <taxon>Embryophyta</taxon>
        <taxon>Tracheophyta</taxon>
        <taxon>Spermatophyta</taxon>
        <taxon>Magnoliopsida</taxon>
        <taxon>Liliopsida</taxon>
        <taxon>Poales</taxon>
        <taxon>Poaceae</taxon>
        <taxon>PACMAD clade</taxon>
        <taxon>Panicoideae</taxon>
        <taxon>Panicodae</taxon>
        <taxon>Paniceae</taxon>
        <taxon>Cenchrinae</taxon>
        <taxon>Setaria</taxon>
    </lineage>
</organism>
<sequence length="80" mass="8817">MTKTLDQMPLVSSLLCSVCLHITHELVALWGAGHYAGIGEQIAAWQPGRAGKEVNTTTHAFTNIFFLWDGKELFSKSLPM</sequence>
<proteinExistence type="predicted"/>
<evidence type="ECO:0000313" key="2">
    <source>
        <dbReference type="Proteomes" id="UP000004995"/>
    </source>
</evidence>
<protein>
    <submittedName>
        <fullName evidence="1">Uncharacterized protein</fullName>
    </submittedName>
</protein>